<dbReference type="InterPro" id="IPR058418">
    <property type="entry name" value="DUF8105"/>
</dbReference>
<dbReference type="GeneID" id="39853213"/>
<accession>A0A4D6HR25</accession>
<gene>
    <name evidence="1" type="ORF">DV706_18220</name>
</gene>
<dbReference type="Pfam" id="PF26407">
    <property type="entry name" value="DUF8105"/>
    <property type="match status" value="1"/>
</dbReference>
<name>A0A4D6HR25_9EURY</name>
<proteinExistence type="predicted"/>
<keyword evidence="1" id="KW-0614">Plasmid</keyword>
<evidence type="ECO:0000313" key="1">
    <source>
        <dbReference type="EMBL" id="QCC56459.1"/>
    </source>
</evidence>
<evidence type="ECO:0000313" key="2">
    <source>
        <dbReference type="Proteomes" id="UP000296822"/>
    </source>
</evidence>
<geneLocation type="plasmid" evidence="1">
    <name>unnamed1</name>
</geneLocation>
<protein>
    <submittedName>
        <fullName evidence="1">Uncharacterized protein</fullName>
    </submittedName>
</protein>
<dbReference type="AlphaFoldDB" id="A0A4D6HR25"/>
<organism evidence="1 2">
    <name type="scientific">Natronorubrum bangense</name>
    <dbReference type="NCBI Taxonomy" id="61858"/>
    <lineage>
        <taxon>Archaea</taxon>
        <taxon>Methanobacteriati</taxon>
        <taxon>Methanobacteriota</taxon>
        <taxon>Stenosarchaea group</taxon>
        <taxon>Halobacteria</taxon>
        <taxon>Halobacteriales</taxon>
        <taxon>Natrialbaceae</taxon>
        <taxon>Natronorubrum</taxon>
    </lineage>
</organism>
<dbReference type="EMBL" id="CP031306">
    <property type="protein sequence ID" value="QCC56459.1"/>
    <property type="molecule type" value="Genomic_DNA"/>
</dbReference>
<dbReference type="KEGG" id="nbg:DV706_18220"/>
<reference evidence="1 2" key="1">
    <citation type="journal article" date="2019" name="Nat. Commun.">
        <title>A new type of DNA phosphorothioation-based antiviral system in archaea.</title>
        <authorList>
            <person name="Xiong L."/>
            <person name="Liu S."/>
            <person name="Chen S."/>
            <person name="Xiao Y."/>
            <person name="Zhu B."/>
            <person name="Gao Y."/>
            <person name="Zhang Y."/>
            <person name="Chen B."/>
            <person name="Luo J."/>
            <person name="Deng Z."/>
            <person name="Chen X."/>
            <person name="Wang L."/>
            <person name="Chen S."/>
        </authorList>
    </citation>
    <scope>NUCLEOTIDE SEQUENCE [LARGE SCALE GENOMIC DNA]</scope>
    <source>
        <strain evidence="1 2">JCM 10635</strain>
        <plasmid evidence="1 2">unnamed1</plasmid>
    </source>
</reference>
<sequence length="118" mass="12632">MECPACGGPVTMEVGPNQPLTASVADALLAADENEQIVVTRNCWACGWSEERSVSIDSIETTEGEAHAIERATLIDDIMSEATEIDNLAMLEDALAEVRHLRRLETAVSGSADDADDE</sequence>
<dbReference type="RefSeq" id="WP_049889768.1">
    <property type="nucleotide sequence ID" value="NZ_CP031306.1"/>
</dbReference>
<dbReference type="Proteomes" id="UP000296822">
    <property type="component" value="Plasmid unnamed1"/>
</dbReference>